<dbReference type="RefSeq" id="WP_125004660.1">
    <property type="nucleotide sequence ID" value="NZ_BHYK01000028.1"/>
</dbReference>
<evidence type="ECO:0000256" key="3">
    <source>
        <dbReference type="ARBA" id="ARBA00013017"/>
    </source>
</evidence>
<protein>
    <recommendedName>
        <fullName evidence="3">thioredoxin-dependent peroxiredoxin</fullName>
        <ecNumber evidence="3">1.11.1.24</ecNumber>
    </recommendedName>
    <alternativeName>
        <fullName evidence="11">Bacterioferritin comigratory protein</fullName>
    </alternativeName>
    <alternativeName>
        <fullName evidence="9">Thioredoxin peroxidase</fullName>
    </alternativeName>
</protein>
<dbReference type="GO" id="GO:0034599">
    <property type="term" value="P:cellular response to oxidative stress"/>
    <property type="evidence" value="ECO:0007669"/>
    <property type="project" value="TreeGrafter"/>
</dbReference>
<dbReference type="SUPFAM" id="SSF52833">
    <property type="entry name" value="Thioredoxin-like"/>
    <property type="match status" value="1"/>
</dbReference>
<dbReference type="InterPro" id="IPR000866">
    <property type="entry name" value="AhpC/TSA"/>
</dbReference>
<evidence type="ECO:0000313" key="15">
    <source>
        <dbReference type="EMBL" id="GCD12178.1"/>
    </source>
</evidence>
<proteinExistence type="inferred from homology"/>
<evidence type="ECO:0000256" key="4">
    <source>
        <dbReference type="ARBA" id="ARBA00022559"/>
    </source>
</evidence>
<dbReference type="PANTHER" id="PTHR42801">
    <property type="entry name" value="THIOREDOXIN-DEPENDENT PEROXIDE REDUCTASE"/>
    <property type="match status" value="1"/>
</dbReference>
<name>A0A401URQ2_9CLOT</name>
<evidence type="ECO:0000256" key="10">
    <source>
        <dbReference type="ARBA" id="ARBA00038489"/>
    </source>
</evidence>
<comment type="subunit">
    <text evidence="2">Monomer.</text>
</comment>
<gene>
    <name evidence="15" type="primary">bcp</name>
    <name evidence="15" type="ORF">Ctaglu_38010</name>
</gene>
<dbReference type="Pfam" id="PF00578">
    <property type="entry name" value="AhpC-TSA"/>
    <property type="match status" value="1"/>
</dbReference>
<evidence type="ECO:0000259" key="14">
    <source>
        <dbReference type="PROSITE" id="PS51352"/>
    </source>
</evidence>
<comment type="similarity">
    <text evidence="10">Belongs to the peroxiredoxin family. BCP/PrxQ subfamily.</text>
</comment>
<evidence type="ECO:0000256" key="1">
    <source>
        <dbReference type="ARBA" id="ARBA00003330"/>
    </source>
</evidence>
<comment type="function">
    <text evidence="1">Thiol-specific peroxidase that catalyzes the reduction of hydrogen peroxide and organic hydroperoxides to water and alcohols, respectively. Plays a role in cell protection against oxidative stress by detoxifying peroxides and as sensor of hydrogen peroxide-mediated signaling events.</text>
</comment>
<keyword evidence="5" id="KW-0049">Antioxidant</keyword>
<feature type="active site" description="Cysteine sulfenic acid (-SOH) intermediate; for peroxidase activity" evidence="13">
    <location>
        <position position="44"/>
    </location>
</feature>
<dbReference type="PANTHER" id="PTHR42801:SF4">
    <property type="entry name" value="AHPC_TSA FAMILY PROTEIN"/>
    <property type="match status" value="1"/>
</dbReference>
<dbReference type="PIRSF" id="PIRSF000239">
    <property type="entry name" value="AHPC"/>
    <property type="match status" value="1"/>
</dbReference>
<dbReference type="GO" id="GO:0005737">
    <property type="term" value="C:cytoplasm"/>
    <property type="evidence" value="ECO:0007669"/>
    <property type="project" value="TreeGrafter"/>
</dbReference>
<dbReference type="Gene3D" id="3.40.30.10">
    <property type="entry name" value="Glutaredoxin"/>
    <property type="match status" value="1"/>
</dbReference>
<dbReference type="EMBL" id="BHYK01000028">
    <property type="protein sequence ID" value="GCD12178.1"/>
    <property type="molecule type" value="Genomic_DNA"/>
</dbReference>
<dbReference type="InterPro" id="IPR024706">
    <property type="entry name" value="Peroxiredoxin_AhpC-typ"/>
</dbReference>
<keyword evidence="8" id="KW-0676">Redox-active center</keyword>
<comment type="catalytic activity">
    <reaction evidence="12">
        <text>a hydroperoxide + [thioredoxin]-dithiol = an alcohol + [thioredoxin]-disulfide + H2O</text>
        <dbReference type="Rhea" id="RHEA:62620"/>
        <dbReference type="Rhea" id="RHEA-COMP:10698"/>
        <dbReference type="Rhea" id="RHEA-COMP:10700"/>
        <dbReference type="ChEBI" id="CHEBI:15377"/>
        <dbReference type="ChEBI" id="CHEBI:29950"/>
        <dbReference type="ChEBI" id="CHEBI:30879"/>
        <dbReference type="ChEBI" id="CHEBI:35924"/>
        <dbReference type="ChEBI" id="CHEBI:50058"/>
        <dbReference type="EC" id="1.11.1.24"/>
    </reaction>
</comment>
<reference evidence="15 16" key="1">
    <citation type="submission" date="2018-11" db="EMBL/GenBank/DDBJ databases">
        <title>Genome sequencing and assembly of Clostridium tagluense strain A121.</title>
        <authorList>
            <person name="Murakami T."/>
            <person name="Segawa T."/>
            <person name="Shcherbakova V.A."/>
            <person name="Mori H."/>
            <person name="Yoshimura Y."/>
        </authorList>
    </citation>
    <scope>NUCLEOTIDE SEQUENCE [LARGE SCALE GENOMIC DNA]</scope>
    <source>
        <strain evidence="15 16">A121</strain>
    </source>
</reference>
<dbReference type="EC" id="1.11.1.24" evidence="3"/>
<dbReference type="InterPro" id="IPR013766">
    <property type="entry name" value="Thioredoxin_domain"/>
</dbReference>
<accession>A0A401URQ2</accession>
<evidence type="ECO:0000256" key="5">
    <source>
        <dbReference type="ARBA" id="ARBA00022862"/>
    </source>
</evidence>
<keyword evidence="4" id="KW-0575">Peroxidase</keyword>
<evidence type="ECO:0000256" key="13">
    <source>
        <dbReference type="PIRSR" id="PIRSR000239-1"/>
    </source>
</evidence>
<sequence>MLKEGDKAPGFTLKNEENQDIMLSNFNGKKVVIYFYPKDDTPGCTKEACSFRDVYDDILDAGAVVIGISADNSTSHQKFKDKHTLPFYLLTDADHSVIESYGAWQEKKMFGKTYMGIVRSTFIIDENGTIIKTYQKVKPEEHGEEVLKVLKNQ</sequence>
<dbReference type="OrthoDB" id="9812811at2"/>
<dbReference type="GO" id="GO:0008379">
    <property type="term" value="F:thioredoxin peroxidase activity"/>
    <property type="evidence" value="ECO:0007669"/>
    <property type="project" value="TreeGrafter"/>
</dbReference>
<evidence type="ECO:0000256" key="7">
    <source>
        <dbReference type="ARBA" id="ARBA00023157"/>
    </source>
</evidence>
<dbReference type="FunFam" id="3.40.30.10:FF:000007">
    <property type="entry name" value="Thioredoxin-dependent thiol peroxidase"/>
    <property type="match status" value="1"/>
</dbReference>
<dbReference type="GO" id="GO:0045454">
    <property type="term" value="P:cell redox homeostasis"/>
    <property type="evidence" value="ECO:0007669"/>
    <property type="project" value="TreeGrafter"/>
</dbReference>
<evidence type="ECO:0000256" key="8">
    <source>
        <dbReference type="ARBA" id="ARBA00023284"/>
    </source>
</evidence>
<keyword evidence="7" id="KW-1015">Disulfide bond</keyword>
<evidence type="ECO:0000256" key="6">
    <source>
        <dbReference type="ARBA" id="ARBA00023002"/>
    </source>
</evidence>
<dbReference type="CDD" id="cd03017">
    <property type="entry name" value="PRX_BCP"/>
    <property type="match status" value="1"/>
</dbReference>
<evidence type="ECO:0000313" key="16">
    <source>
        <dbReference type="Proteomes" id="UP000287872"/>
    </source>
</evidence>
<keyword evidence="6" id="KW-0560">Oxidoreductase</keyword>
<dbReference type="AlphaFoldDB" id="A0A401URQ2"/>
<evidence type="ECO:0000256" key="12">
    <source>
        <dbReference type="ARBA" id="ARBA00049091"/>
    </source>
</evidence>
<evidence type="ECO:0000256" key="9">
    <source>
        <dbReference type="ARBA" id="ARBA00032824"/>
    </source>
</evidence>
<dbReference type="Proteomes" id="UP000287872">
    <property type="component" value="Unassembled WGS sequence"/>
</dbReference>
<feature type="domain" description="Thioredoxin" evidence="14">
    <location>
        <begin position="2"/>
        <end position="153"/>
    </location>
</feature>
<evidence type="ECO:0000256" key="2">
    <source>
        <dbReference type="ARBA" id="ARBA00011245"/>
    </source>
</evidence>
<comment type="caution">
    <text evidence="15">The sequence shown here is derived from an EMBL/GenBank/DDBJ whole genome shotgun (WGS) entry which is preliminary data.</text>
</comment>
<organism evidence="15 16">
    <name type="scientific">Clostridium tagluense</name>
    <dbReference type="NCBI Taxonomy" id="360422"/>
    <lineage>
        <taxon>Bacteria</taxon>
        <taxon>Bacillati</taxon>
        <taxon>Bacillota</taxon>
        <taxon>Clostridia</taxon>
        <taxon>Eubacteriales</taxon>
        <taxon>Clostridiaceae</taxon>
        <taxon>Clostridium</taxon>
    </lineage>
</organism>
<evidence type="ECO:0000256" key="11">
    <source>
        <dbReference type="ARBA" id="ARBA00041373"/>
    </source>
</evidence>
<dbReference type="InterPro" id="IPR050924">
    <property type="entry name" value="Peroxiredoxin_BCP/PrxQ"/>
</dbReference>
<dbReference type="PROSITE" id="PS51352">
    <property type="entry name" value="THIOREDOXIN_2"/>
    <property type="match status" value="1"/>
</dbReference>
<dbReference type="InterPro" id="IPR036249">
    <property type="entry name" value="Thioredoxin-like_sf"/>
</dbReference>
<dbReference type="NCBIfam" id="NF006960">
    <property type="entry name" value="PRK09437.1"/>
    <property type="match status" value="1"/>
</dbReference>
<keyword evidence="16" id="KW-1185">Reference proteome</keyword>